<dbReference type="InterPro" id="IPR053168">
    <property type="entry name" value="Glutamic_endopeptidase"/>
</dbReference>
<sequence>MIYNCVDIYKQPALNHPLLQNHKIQMEPSFSVPKSNRFENKMRKNIIGCPNGTVPILKNIKDHAANTQYFAEKYFNPLTVESHGTHFAGIRLQKDGPYYGIAAWISVHDLNISRDQASYANMYVGNRVNNKENFIQVAINPHVCISPNPAKLLYLRYRRYGGLDKFIKLKLRYVPKSTRFVAQWQPKWQWMDGWMDGFSFKKKKWQWMVLSLAP</sequence>
<protein>
    <recommendedName>
        <fullName evidence="1">Neprosin activation peptide domain-containing protein</fullName>
    </recommendedName>
</protein>
<comment type="caution">
    <text evidence="2">The sequence shown here is derived from an EMBL/GenBank/DDBJ whole genome shotgun (WGS) entry which is preliminary data.</text>
</comment>
<dbReference type="Pfam" id="PF14365">
    <property type="entry name" value="Neprosin_AP"/>
    <property type="match status" value="1"/>
</dbReference>
<dbReference type="Proteomes" id="UP000823674">
    <property type="component" value="Chromosome A03"/>
</dbReference>
<accession>A0ABQ7MVV7</accession>
<name>A0ABQ7MVV7_BRACM</name>
<gene>
    <name evidence="2" type="primary">A03g500310.1_BraROA</name>
    <name evidence="2" type="ORF">IGI04_008938</name>
</gene>
<reference evidence="2 3" key="1">
    <citation type="submission" date="2021-03" db="EMBL/GenBank/DDBJ databases">
        <authorList>
            <person name="King G.J."/>
            <person name="Bancroft I."/>
            <person name="Baten A."/>
            <person name="Bloomfield J."/>
            <person name="Borpatragohain P."/>
            <person name="He Z."/>
            <person name="Irish N."/>
            <person name="Irwin J."/>
            <person name="Liu K."/>
            <person name="Mauleon R.P."/>
            <person name="Moore J."/>
            <person name="Morris R."/>
            <person name="Ostergaard L."/>
            <person name="Wang B."/>
            <person name="Wells R."/>
        </authorList>
    </citation>
    <scope>NUCLEOTIDE SEQUENCE [LARGE SCALE GENOMIC DNA]</scope>
    <source>
        <strain evidence="2">R-o-18</strain>
        <tissue evidence="2">Leaf</tissue>
    </source>
</reference>
<keyword evidence="3" id="KW-1185">Reference proteome</keyword>
<dbReference type="PANTHER" id="PTHR31589:SF91">
    <property type="entry name" value="PROTEIN, PUTATIVE (DUF239)-RELATED"/>
    <property type="match status" value="1"/>
</dbReference>
<proteinExistence type="predicted"/>
<evidence type="ECO:0000313" key="2">
    <source>
        <dbReference type="EMBL" id="KAG5402819.1"/>
    </source>
</evidence>
<evidence type="ECO:0000313" key="3">
    <source>
        <dbReference type="Proteomes" id="UP000823674"/>
    </source>
</evidence>
<evidence type="ECO:0000259" key="1">
    <source>
        <dbReference type="Pfam" id="PF14365"/>
    </source>
</evidence>
<dbReference type="PANTHER" id="PTHR31589">
    <property type="entry name" value="PROTEIN, PUTATIVE (DUF239)-RELATED-RELATED"/>
    <property type="match status" value="1"/>
</dbReference>
<feature type="domain" description="Neprosin activation peptide" evidence="1">
    <location>
        <begin position="2"/>
        <end position="68"/>
    </location>
</feature>
<dbReference type="EMBL" id="JADBGQ010000003">
    <property type="protein sequence ID" value="KAG5402819.1"/>
    <property type="molecule type" value="Genomic_DNA"/>
</dbReference>
<organism evidence="2 3">
    <name type="scientific">Brassica rapa subsp. trilocularis</name>
    <dbReference type="NCBI Taxonomy" id="1813537"/>
    <lineage>
        <taxon>Eukaryota</taxon>
        <taxon>Viridiplantae</taxon>
        <taxon>Streptophyta</taxon>
        <taxon>Embryophyta</taxon>
        <taxon>Tracheophyta</taxon>
        <taxon>Spermatophyta</taxon>
        <taxon>Magnoliopsida</taxon>
        <taxon>eudicotyledons</taxon>
        <taxon>Gunneridae</taxon>
        <taxon>Pentapetalae</taxon>
        <taxon>rosids</taxon>
        <taxon>malvids</taxon>
        <taxon>Brassicales</taxon>
        <taxon>Brassicaceae</taxon>
        <taxon>Brassiceae</taxon>
        <taxon>Brassica</taxon>
    </lineage>
</organism>
<dbReference type="InterPro" id="IPR025521">
    <property type="entry name" value="Neprosin_propep"/>
</dbReference>